<protein>
    <submittedName>
        <fullName evidence="8">OmpA family protein</fullName>
    </submittedName>
</protein>
<dbReference type="InterPro" id="IPR050330">
    <property type="entry name" value="Bact_OuterMem_StrucFunc"/>
</dbReference>
<dbReference type="PRINTS" id="PR01021">
    <property type="entry name" value="OMPADOMAIN"/>
</dbReference>
<dbReference type="InterPro" id="IPR006664">
    <property type="entry name" value="OMP_bac"/>
</dbReference>
<dbReference type="PROSITE" id="PS51123">
    <property type="entry name" value="OMPA_2"/>
    <property type="match status" value="1"/>
</dbReference>
<dbReference type="SUPFAM" id="SSF103088">
    <property type="entry name" value="OmpA-like"/>
    <property type="match status" value="1"/>
</dbReference>
<dbReference type="InterPro" id="IPR036465">
    <property type="entry name" value="vWFA_dom_sf"/>
</dbReference>
<comment type="subcellular location">
    <subcellularLocation>
        <location evidence="1">Cell outer membrane</location>
    </subcellularLocation>
</comment>
<dbReference type="Gene3D" id="3.40.50.410">
    <property type="entry name" value="von Willebrand factor, type A domain"/>
    <property type="match status" value="1"/>
</dbReference>
<comment type="caution">
    <text evidence="8">The sequence shown here is derived from an EMBL/GenBank/DDBJ whole genome shotgun (WGS) entry which is preliminary data.</text>
</comment>
<keyword evidence="6" id="KW-0732">Signal</keyword>
<dbReference type="Proteomes" id="UP001165685">
    <property type="component" value="Unassembled WGS sequence"/>
</dbReference>
<dbReference type="PROSITE" id="PS51257">
    <property type="entry name" value="PROKAR_LIPOPROTEIN"/>
    <property type="match status" value="1"/>
</dbReference>
<feature type="region of interest" description="Disordered" evidence="5">
    <location>
        <begin position="171"/>
        <end position="190"/>
    </location>
</feature>
<dbReference type="InterPro" id="IPR036737">
    <property type="entry name" value="OmpA-like_sf"/>
</dbReference>
<evidence type="ECO:0000256" key="6">
    <source>
        <dbReference type="SAM" id="SignalP"/>
    </source>
</evidence>
<evidence type="ECO:0000256" key="5">
    <source>
        <dbReference type="SAM" id="MobiDB-lite"/>
    </source>
</evidence>
<reference evidence="8" key="1">
    <citation type="submission" date="2023-01" db="EMBL/GenBank/DDBJ databases">
        <title>Draft genome sequence of Nocardiopsis sp. LSu2-4 isolated from halophytes.</title>
        <authorList>
            <person name="Duangmal K."/>
            <person name="Chantavorakit T."/>
        </authorList>
    </citation>
    <scope>NUCLEOTIDE SEQUENCE</scope>
    <source>
        <strain evidence="8">LSu2-4</strain>
    </source>
</reference>
<dbReference type="PANTHER" id="PTHR30329">
    <property type="entry name" value="STATOR ELEMENT OF FLAGELLAR MOTOR COMPLEX"/>
    <property type="match status" value="1"/>
</dbReference>
<evidence type="ECO:0000259" key="7">
    <source>
        <dbReference type="PROSITE" id="PS51123"/>
    </source>
</evidence>
<evidence type="ECO:0000256" key="3">
    <source>
        <dbReference type="ARBA" id="ARBA00023237"/>
    </source>
</evidence>
<dbReference type="CDD" id="cd07185">
    <property type="entry name" value="OmpA_C-like"/>
    <property type="match status" value="1"/>
</dbReference>
<dbReference type="PANTHER" id="PTHR30329:SF21">
    <property type="entry name" value="LIPOPROTEIN YIAD-RELATED"/>
    <property type="match status" value="1"/>
</dbReference>
<accession>A0ABT4TNT1</accession>
<feature type="domain" description="OmpA-like" evidence="7">
    <location>
        <begin position="310"/>
        <end position="432"/>
    </location>
</feature>
<sequence>MNTTSVRATALDRLVPAAAAALLLPAASACFPDPVPAAGAVQCDSVFSSGGASDAPVTAEVVVLIDVSASMWTDQGYPGLAERIAADAVDADVFGAADQRRLSVGLFGGPGAPAFPLDRVPLPEAVGLADGRQATDRQAVTECLEKELGERVPGEGAQRPGSDILRALTAGAGRLEGNTEDGKDGEDGEDADRRLLVYTDGLANTGCLDMERYFGDGLGSEEVAADCAASGEDRGLDLSGIDVRLHLQDTGAEARDSSQDAAVRSYWEQVCAAFGGTECLEQAQAPGGYVDAAEPGAEDPEVALPSAEFPDRGTVSLPSQLLFAFDSAVLRDEAEELLDEAAAHLRGDGAEAPSVTVTGHTDSKGGDDYNEDLSLRRAEAVADYLESAGFAEVSVVGEGERDPVCEGDYQDGELLDGACAQENRRVDIEIAD</sequence>
<evidence type="ECO:0000313" key="9">
    <source>
        <dbReference type="Proteomes" id="UP001165685"/>
    </source>
</evidence>
<keyword evidence="3" id="KW-0998">Cell outer membrane</keyword>
<gene>
    <name evidence="8" type="ORF">O4U47_17730</name>
</gene>
<dbReference type="InterPro" id="IPR006665">
    <property type="entry name" value="OmpA-like"/>
</dbReference>
<feature type="chain" id="PRO_5045525488" evidence="6">
    <location>
        <begin position="30"/>
        <end position="432"/>
    </location>
</feature>
<proteinExistence type="predicted"/>
<evidence type="ECO:0000256" key="4">
    <source>
        <dbReference type="PROSITE-ProRule" id="PRU00473"/>
    </source>
</evidence>
<evidence type="ECO:0000256" key="2">
    <source>
        <dbReference type="ARBA" id="ARBA00023136"/>
    </source>
</evidence>
<keyword evidence="2 4" id="KW-0472">Membrane</keyword>
<feature type="signal peptide" evidence="6">
    <location>
        <begin position="1"/>
        <end position="29"/>
    </location>
</feature>
<dbReference type="RefSeq" id="WP_270678999.1">
    <property type="nucleotide sequence ID" value="NZ_JAQFWP010000033.1"/>
</dbReference>
<dbReference type="EMBL" id="JAQFWP010000033">
    <property type="protein sequence ID" value="MDA2806357.1"/>
    <property type="molecule type" value="Genomic_DNA"/>
</dbReference>
<organism evidence="8 9">
    <name type="scientific">Nocardiopsis suaedae</name>
    <dbReference type="NCBI Taxonomy" id="3018444"/>
    <lineage>
        <taxon>Bacteria</taxon>
        <taxon>Bacillati</taxon>
        <taxon>Actinomycetota</taxon>
        <taxon>Actinomycetes</taxon>
        <taxon>Streptosporangiales</taxon>
        <taxon>Nocardiopsidaceae</taxon>
        <taxon>Nocardiopsis</taxon>
    </lineage>
</organism>
<evidence type="ECO:0000256" key="1">
    <source>
        <dbReference type="ARBA" id="ARBA00004442"/>
    </source>
</evidence>
<dbReference type="Gene3D" id="3.30.1330.60">
    <property type="entry name" value="OmpA-like domain"/>
    <property type="match status" value="1"/>
</dbReference>
<evidence type="ECO:0000313" key="8">
    <source>
        <dbReference type="EMBL" id="MDA2806357.1"/>
    </source>
</evidence>
<name>A0ABT4TNT1_9ACTN</name>
<keyword evidence="9" id="KW-1185">Reference proteome</keyword>
<dbReference type="Pfam" id="PF00691">
    <property type="entry name" value="OmpA"/>
    <property type="match status" value="1"/>
</dbReference>